<gene>
    <name evidence="1" type="ORF">BSAL_54180c</name>
</gene>
<sequence length="136" mass="14956">MIVLTIANIQETFCFLPMQPCCHTSILLRFTRRGLKAAVGGWGFPRPNLAVNLGSQTLHPGPQYDFFAEAFGGLRHAGCHFGGSKNGLRAINWTKSQFWQAVTHTTGKLIVRGSKSQFFPPETAILAHKFSLPKSA</sequence>
<dbReference type="EMBL" id="CYKH01000127">
    <property type="protein sequence ID" value="CUE72433.1"/>
    <property type="molecule type" value="Genomic_DNA"/>
</dbReference>
<accession>A0A0S4IP27</accession>
<proteinExistence type="predicted"/>
<reference evidence="2" key="1">
    <citation type="submission" date="2015-09" db="EMBL/GenBank/DDBJ databases">
        <authorList>
            <consortium name="Pathogen Informatics"/>
        </authorList>
    </citation>
    <scope>NUCLEOTIDE SEQUENCE [LARGE SCALE GENOMIC DNA]</scope>
    <source>
        <strain evidence="2">Lake Konstanz</strain>
    </source>
</reference>
<dbReference type="VEuPathDB" id="TriTrypDB:BSAL_54180c"/>
<organism evidence="1 2">
    <name type="scientific">Bodo saltans</name>
    <name type="common">Flagellated protozoan</name>
    <dbReference type="NCBI Taxonomy" id="75058"/>
    <lineage>
        <taxon>Eukaryota</taxon>
        <taxon>Discoba</taxon>
        <taxon>Euglenozoa</taxon>
        <taxon>Kinetoplastea</taxon>
        <taxon>Metakinetoplastina</taxon>
        <taxon>Eubodonida</taxon>
        <taxon>Bodonidae</taxon>
        <taxon>Bodo</taxon>
    </lineage>
</organism>
<evidence type="ECO:0000313" key="1">
    <source>
        <dbReference type="EMBL" id="CUE72433.1"/>
    </source>
</evidence>
<name>A0A0S4IP27_BODSA</name>
<dbReference type="AlphaFoldDB" id="A0A0S4IP27"/>
<keyword evidence="2" id="KW-1185">Reference proteome</keyword>
<protein>
    <submittedName>
        <fullName evidence="1">Uncharacterized protein</fullName>
    </submittedName>
</protein>
<evidence type="ECO:0000313" key="2">
    <source>
        <dbReference type="Proteomes" id="UP000051952"/>
    </source>
</evidence>
<dbReference type="Proteomes" id="UP000051952">
    <property type="component" value="Unassembled WGS sequence"/>
</dbReference>